<dbReference type="GO" id="GO:0019911">
    <property type="term" value="F:structural constituent of myelin sheath"/>
    <property type="evidence" value="ECO:0007669"/>
    <property type="project" value="TreeGrafter"/>
</dbReference>
<dbReference type="PANTHER" id="PTHR11683:SF15">
    <property type="entry name" value="PROTEOLIPID PROTEIN 1B ISOFORM X1"/>
    <property type="match status" value="1"/>
</dbReference>
<dbReference type="GO" id="GO:0061564">
    <property type="term" value="P:axon development"/>
    <property type="evidence" value="ECO:0007669"/>
    <property type="project" value="TreeGrafter"/>
</dbReference>
<dbReference type="STRING" id="409849.ENSPMGP00000003152"/>
<feature type="signal peptide" evidence="2">
    <location>
        <begin position="1"/>
        <end position="23"/>
    </location>
</feature>
<dbReference type="GO" id="GO:0022010">
    <property type="term" value="P:central nervous system myelination"/>
    <property type="evidence" value="ECO:0007669"/>
    <property type="project" value="TreeGrafter"/>
</dbReference>
<keyword evidence="1" id="KW-0472">Membrane</keyword>
<feature type="transmembrane region" description="Helical" evidence="1">
    <location>
        <begin position="227"/>
        <end position="255"/>
    </location>
</feature>
<keyword evidence="4" id="KW-1185">Reference proteome</keyword>
<evidence type="ECO:0000313" key="4">
    <source>
        <dbReference type="Proteomes" id="UP000261520"/>
    </source>
</evidence>
<feature type="transmembrane region" description="Helical" evidence="1">
    <location>
        <begin position="133"/>
        <end position="161"/>
    </location>
</feature>
<feature type="transmembrane region" description="Helical" evidence="1">
    <location>
        <begin position="90"/>
        <end position="112"/>
    </location>
</feature>
<reference evidence="3" key="2">
    <citation type="submission" date="2025-09" db="UniProtKB">
        <authorList>
            <consortium name="Ensembl"/>
        </authorList>
    </citation>
    <scope>IDENTIFICATION</scope>
</reference>
<dbReference type="Pfam" id="PF01275">
    <property type="entry name" value="Myelin_PLP"/>
    <property type="match status" value="1"/>
</dbReference>
<keyword evidence="1" id="KW-1133">Transmembrane helix</keyword>
<dbReference type="Ensembl" id="ENSPMGT00000003344.1">
    <property type="protein sequence ID" value="ENSPMGP00000003152.1"/>
    <property type="gene ID" value="ENSPMGG00000002735.1"/>
</dbReference>
<feature type="chain" id="PRO_5017427150" evidence="2">
    <location>
        <begin position="24"/>
        <end position="265"/>
    </location>
</feature>
<reference evidence="3" key="1">
    <citation type="submission" date="2025-08" db="UniProtKB">
        <authorList>
            <consortium name="Ensembl"/>
        </authorList>
    </citation>
    <scope>IDENTIFICATION</scope>
</reference>
<dbReference type="PANTHER" id="PTHR11683">
    <property type="entry name" value="MYELIN PROTEOLIPID"/>
    <property type="match status" value="1"/>
</dbReference>
<evidence type="ECO:0000256" key="2">
    <source>
        <dbReference type="SAM" id="SignalP"/>
    </source>
</evidence>
<name>A0A3B3ZF28_9GOBI</name>
<dbReference type="GO" id="GO:0005886">
    <property type="term" value="C:plasma membrane"/>
    <property type="evidence" value="ECO:0007669"/>
    <property type="project" value="TreeGrafter"/>
</dbReference>
<dbReference type="SMART" id="SM00002">
    <property type="entry name" value="PLP"/>
    <property type="match status" value="1"/>
</dbReference>
<organism evidence="3 4">
    <name type="scientific">Periophthalmus magnuspinnatus</name>
    <dbReference type="NCBI Taxonomy" id="409849"/>
    <lineage>
        <taxon>Eukaryota</taxon>
        <taxon>Metazoa</taxon>
        <taxon>Chordata</taxon>
        <taxon>Craniata</taxon>
        <taxon>Vertebrata</taxon>
        <taxon>Euteleostomi</taxon>
        <taxon>Actinopterygii</taxon>
        <taxon>Neopterygii</taxon>
        <taxon>Teleostei</taxon>
        <taxon>Neoteleostei</taxon>
        <taxon>Acanthomorphata</taxon>
        <taxon>Gobiaria</taxon>
        <taxon>Gobiiformes</taxon>
        <taxon>Gobioidei</taxon>
        <taxon>Gobiidae</taxon>
        <taxon>Oxudercinae</taxon>
        <taxon>Periophthalmus</taxon>
    </lineage>
</organism>
<evidence type="ECO:0000256" key="1">
    <source>
        <dbReference type="SAM" id="Phobius"/>
    </source>
</evidence>
<dbReference type="InterPro" id="IPR001614">
    <property type="entry name" value="Myelin_PLP"/>
</dbReference>
<dbReference type="AlphaFoldDB" id="A0A3B3ZF28"/>
<evidence type="ECO:0000313" key="3">
    <source>
        <dbReference type="Ensembl" id="ENSPMGP00000003152.1"/>
    </source>
</evidence>
<dbReference type="GO" id="GO:0043209">
    <property type="term" value="C:myelin sheath"/>
    <property type="evidence" value="ECO:0007669"/>
    <property type="project" value="TreeGrafter"/>
</dbReference>
<sequence>MCCVIVCAVCAACLLIYYTPSGCYDCCVRCIGAIPYPSLVATLLWYAGAALFCGAGHQALAHTEVLVETHFAKNPQDYVVMDSFIRYFQYVIYGLASFFFLYGISLLAEGFYSTSAVKQQFGEFRSTQCGRGLSLTFIIVTYILAFIWLIVFAFSIIPLFFLFNMEQTCHNINILAETTPSISQHNWICMDARQYGLLPWNAMPGKACGMTLASICKASEFHVVYDLYITTFAGAGVMLLALFLYLVATTYNYAVLRFLGRKGIR</sequence>
<proteinExistence type="predicted"/>
<accession>A0A3B3ZF28</accession>
<dbReference type="Proteomes" id="UP000261520">
    <property type="component" value="Unplaced"/>
</dbReference>
<protein>
    <submittedName>
        <fullName evidence="3">Uncharacterized protein</fullName>
    </submittedName>
</protein>
<keyword evidence="2" id="KW-0732">Signal</keyword>
<keyword evidence="1" id="KW-0812">Transmembrane</keyword>
<dbReference type="PRINTS" id="PR00214">
    <property type="entry name" value="MYELINPLP"/>
</dbReference>